<evidence type="ECO:0000259" key="3">
    <source>
        <dbReference type="PROSITE" id="PS50033"/>
    </source>
</evidence>
<dbReference type="AlphaFoldDB" id="A0A9P8P842"/>
<gene>
    <name evidence="4" type="ORF">WICMUC_005374</name>
</gene>
<evidence type="ECO:0000256" key="1">
    <source>
        <dbReference type="ARBA" id="ARBA00023054"/>
    </source>
</evidence>
<dbReference type="PROSITE" id="PS50033">
    <property type="entry name" value="UBX"/>
    <property type="match status" value="1"/>
</dbReference>
<dbReference type="OrthoDB" id="1026733at2759"/>
<dbReference type="PANTHER" id="PTHR23322">
    <property type="entry name" value="FAS-ASSOCIATED PROTEIN"/>
    <property type="match status" value="1"/>
</dbReference>
<keyword evidence="1" id="KW-0175">Coiled coil</keyword>
<dbReference type="InterPro" id="IPR050730">
    <property type="entry name" value="UBX_domain-protein"/>
</dbReference>
<proteinExistence type="predicted"/>
<dbReference type="Pfam" id="PF14555">
    <property type="entry name" value="UBA_4"/>
    <property type="match status" value="1"/>
</dbReference>
<name>A0A9P8P842_9ASCO</name>
<dbReference type="GO" id="GO:0043130">
    <property type="term" value="F:ubiquitin binding"/>
    <property type="evidence" value="ECO:0007669"/>
    <property type="project" value="TreeGrafter"/>
</dbReference>
<accession>A0A9P8P842</accession>
<dbReference type="InterPro" id="IPR036249">
    <property type="entry name" value="Thioredoxin-like_sf"/>
</dbReference>
<dbReference type="Gene3D" id="3.40.30.10">
    <property type="entry name" value="Glutaredoxin"/>
    <property type="match status" value="1"/>
</dbReference>
<keyword evidence="5" id="KW-1185">Reference proteome</keyword>
<reference evidence="4" key="2">
    <citation type="submission" date="2021-01" db="EMBL/GenBank/DDBJ databases">
        <authorList>
            <person name="Schikora-Tamarit M.A."/>
        </authorList>
    </citation>
    <scope>NUCLEOTIDE SEQUENCE</scope>
    <source>
        <strain evidence="4">CBS6341</strain>
    </source>
</reference>
<protein>
    <recommendedName>
        <fullName evidence="3">UBX domain-containing protein</fullName>
    </recommendedName>
</protein>
<reference evidence="4" key="1">
    <citation type="journal article" date="2021" name="Open Biol.">
        <title>Shared evolutionary footprints suggest mitochondrial oxidative damage underlies multiple complex I losses in fungi.</title>
        <authorList>
            <person name="Schikora-Tamarit M.A."/>
            <person name="Marcet-Houben M."/>
            <person name="Nosek J."/>
            <person name="Gabaldon T."/>
        </authorList>
    </citation>
    <scope>NUCLEOTIDE SEQUENCE</scope>
    <source>
        <strain evidence="4">CBS6341</strain>
    </source>
</reference>
<dbReference type="Gene3D" id="1.10.8.10">
    <property type="entry name" value="DNA helicase RuvA subunit, C-terminal domain"/>
    <property type="match status" value="1"/>
</dbReference>
<dbReference type="GO" id="GO:0005783">
    <property type="term" value="C:endoplasmic reticulum"/>
    <property type="evidence" value="ECO:0007669"/>
    <property type="project" value="TreeGrafter"/>
</dbReference>
<organism evidence="4 5">
    <name type="scientific">Wickerhamomyces mucosus</name>
    <dbReference type="NCBI Taxonomy" id="1378264"/>
    <lineage>
        <taxon>Eukaryota</taxon>
        <taxon>Fungi</taxon>
        <taxon>Dikarya</taxon>
        <taxon>Ascomycota</taxon>
        <taxon>Saccharomycotina</taxon>
        <taxon>Saccharomycetes</taxon>
        <taxon>Phaffomycetales</taxon>
        <taxon>Wickerhamomycetaceae</taxon>
        <taxon>Wickerhamomyces</taxon>
    </lineage>
</organism>
<keyword evidence="2" id="KW-0472">Membrane</keyword>
<dbReference type="InterPro" id="IPR006577">
    <property type="entry name" value="UAS"/>
</dbReference>
<sequence>MDSLTSEQRQLVLSFIQITNYQQSSETVIPFLQSTNWNLESSIILYFETNEQANEQLNRNSRSTLNMASIPGAFPADNFNSVETNLTSNDRLGSFLDTMRRKISLPTKLFNESILHSQFSALSTKHKIIFIAQYILYTPVLLLSKITSVTFLLLASVFPILKKISHSRTGRRSEPKGRDPSQTARNFISKFNLYYDNDNSKIDFFEGGYTSALYIAKRDARFLLVYLHSEEHDDTNTFITETLLNTQFLKVVKDHNILVWGGNVLESESFQVSNNMNVTKYPFLGLLSLKSDTQETPQGTTTTAPTLNIALRVQGLISADKLVTKLASQIERLEPALIAIRSARQEQELSRMIRQQQDEAYEASLRRDRELSEQRKQEKLLKENRLKWLKWRSIKLKPEVTRKGDFARVAIRLLNGERISRSFDKTSKIEEIYAFVELYQQGLIGKSFENVTKPENFEFEFDFKLISPMPRQQLKNSEETSIQNEPIVFPNGNLIVEEIQINDE</sequence>
<feature type="transmembrane region" description="Helical" evidence="2">
    <location>
        <begin position="134"/>
        <end position="161"/>
    </location>
</feature>
<dbReference type="Gene3D" id="3.10.20.90">
    <property type="entry name" value="Phosphatidylinositol 3-kinase Catalytic Subunit, Chain A, domain 1"/>
    <property type="match status" value="1"/>
</dbReference>
<dbReference type="InterPro" id="IPR001012">
    <property type="entry name" value="UBX_dom"/>
</dbReference>
<feature type="domain" description="UBX" evidence="3">
    <location>
        <begin position="402"/>
        <end position="496"/>
    </location>
</feature>
<dbReference type="PANTHER" id="PTHR23322:SF1">
    <property type="entry name" value="FAS-ASSOCIATED FACTOR 2"/>
    <property type="match status" value="1"/>
</dbReference>
<dbReference type="SMART" id="SM00594">
    <property type="entry name" value="UAS"/>
    <property type="match status" value="1"/>
</dbReference>
<dbReference type="SMART" id="SM00166">
    <property type="entry name" value="UBX"/>
    <property type="match status" value="1"/>
</dbReference>
<dbReference type="EMBL" id="JAEUBF010001392">
    <property type="protein sequence ID" value="KAH3667027.1"/>
    <property type="molecule type" value="Genomic_DNA"/>
</dbReference>
<dbReference type="Proteomes" id="UP000769528">
    <property type="component" value="Unassembled WGS sequence"/>
</dbReference>
<keyword evidence="2" id="KW-0812">Transmembrane</keyword>
<comment type="caution">
    <text evidence="4">The sequence shown here is derived from an EMBL/GenBank/DDBJ whole genome shotgun (WGS) entry which is preliminary data.</text>
</comment>
<evidence type="ECO:0000256" key="2">
    <source>
        <dbReference type="SAM" id="Phobius"/>
    </source>
</evidence>
<dbReference type="SUPFAM" id="SSF52833">
    <property type="entry name" value="Thioredoxin-like"/>
    <property type="match status" value="1"/>
</dbReference>
<dbReference type="Pfam" id="PF00789">
    <property type="entry name" value="UBX"/>
    <property type="match status" value="1"/>
</dbReference>
<dbReference type="SUPFAM" id="SSF54236">
    <property type="entry name" value="Ubiquitin-like"/>
    <property type="match status" value="1"/>
</dbReference>
<dbReference type="GO" id="GO:0036503">
    <property type="term" value="P:ERAD pathway"/>
    <property type="evidence" value="ECO:0007669"/>
    <property type="project" value="TreeGrafter"/>
</dbReference>
<dbReference type="CDD" id="cd14273">
    <property type="entry name" value="UBA_TAP-C_like"/>
    <property type="match status" value="1"/>
</dbReference>
<evidence type="ECO:0000313" key="4">
    <source>
        <dbReference type="EMBL" id="KAH3667027.1"/>
    </source>
</evidence>
<keyword evidence="2" id="KW-1133">Transmembrane helix</keyword>
<evidence type="ECO:0000313" key="5">
    <source>
        <dbReference type="Proteomes" id="UP000769528"/>
    </source>
</evidence>
<dbReference type="CDD" id="cd01767">
    <property type="entry name" value="UBX"/>
    <property type="match status" value="1"/>
</dbReference>
<dbReference type="InterPro" id="IPR029071">
    <property type="entry name" value="Ubiquitin-like_domsf"/>
</dbReference>